<evidence type="ECO:0000313" key="3">
    <source>
        <dbReference type="Proteomes" id="UP001304300"/>
    </source>
</evidence>
<dbReference type="Gene3D" id="3.90.79.10">
    <property type="entry name" value="Nucleoside Triphosphate Pyrophosphohydrolase"/>
    <property type="match status" value="1"/>
</dbReference>
<dbReference type="RefSeq" id="WP_317834228.1">
    <property type="nucleotide sequence ID" value="NZ_CP136920.1"/>
</dbReference>
<proteinExistence type="predicted"/>
<evidence type="ECO:0000259" key="1">
    <source>
        <dbReference type="PROSITE" id="PS51462"/>
    </source>
</evidence>
<dbReference type="SUPFAM" id="SSF55811">
    <property type="entry name" value="Nudix"/>
    <property type="match status" value="1"/>
</dbReference>
<dbReference type="AlphaFoldDB" id="A0AAQ3L8S0"/>
<feature type="domain" description="Nudix hydrolase" evidence="1">
    <location>
        <begin position="34"/>
        <end position="165"/>
    </location>
</feature>
<reference evidence="2 3" key="1">
    <citation type="submission" date="2023-10" db="EMBL/GenBank/DDBJ databases">
        <title>Rubellicoccus peritrichatus gen. nov., sp. nov., isolated from an algae of coral reef tank.</title>
        <authorList>
            <person name="Luo J."/>
        </authorList>
    </citation>
    <scope>NUCLEOTIDE SEQUENCE [LARGE SCALE GENOMIC DNA]</scope>
    <source>
        <strain evidence="2 3">CR14</strain>
    </source>
</reference>
<protein>
    <submittedName>
        <fullName evidence="2">NUDIX domain-containing protein</fullName>
    </submittedName>
</protein>
<dbReference type="Pfam" id="PF00293">
    <property type="entry name" value="NUDIX"/>
    <property type="match status" value="1"/>
</dbReference>
<evidence type="ECO:0000313" key="2">
    <source>
        <dbReference type="EMBL" id="WOO41744.1"/>
    </source>
</evidence>
<dbReference type="PANTHER" id="PTHR10885">
    <property type="entry name" value="ISOPENTENYL-DIPHOSPHATE DELTA-ISOMERASE"/>
    <property type="match status" value="1"/>
</dbReference>
<dbReference type="GO" id="GO:0003824">
    <property type="term" value="F:catalytic activity"/>
    <property type="evidence" value="ECO:0007669"/>
    <property type="project" value="UniProtKB-ARBA"/>
</dbReference>
<dbReference type="Proteomes" id="UP001304300">
    <property type="component" value="Chromosome"/>
</dbReference>
<dbReference type="InterPro" id="IPR015797">
    <property type="entry name" value="NUDIX_hydrolase-like_dom_sf"/>
</dbReference>
<keyword evidence="3" id="KW-1185">Reference proteome</keyword>
<gene>
    <name evidence="2" type="ORF">RZN69_01490</name>
</gene>
<name>A0AAQ3L8S0_9BACT</name>
<accession>A0AAQ3L8S0</accession>
<dbReference type="PROSITE" id="PS51462">
    <property type="entry name" value="NUDIX"/>
    <property type="match status" value="1"/>
</dbReference>
<dbReference type="PANTHER" id="PTHR10885:SF0">
    <property type="entry name" value="ISOPENTENYL-DIPHOSPHATE DELTA-ISOMERASE"/>
    <property type="match status" value="1"/>
</dbReference>
<dbReference type="CDD" id="cd04692">
    <property type="entry name" value="NUDIX_Hydrolase"/>
    <property type="match status" value="1"/>
</dbReference>
<sequence>MPPLSSNQEIFDVVDEHDQIVGQRTRGDVHREKLLHRAVHIFVFNSDGQLYIQRRSPNKDQLPNCWTSSCSGHVDSGEDYDTAAIRELGEELAINLENDEPLKFLFKHDACRKTGWEFVHIYSLLWDGPVVFDPEEISEGQWIEPKAMENWIGENRRDFAPSFRLLWEVARERSLV</sequence>
<organism evidence="2 3">
    <name type="scientific">Rubellicoccus peritrichatus</name>
    <dbReference type="NCBI Taxonomy" id="3080537"/>
    <lineage>
        <taxon>Bacteria</taxon>
        <taxon>Pseudomonadati</taxon>
        <taxon>Verrucomicrobiota</taxon>
        <taxon>Opitutia</taxon>
        <taxon>Puniceicoccales</taxon>
        <taxon>Cerasicoccaceae</taxon>
        <taxon>Rubellicoccus</taxon>
    </lineage>
</organism>
<dbReference type="KEGG" id="puo:RZN69_01490"/>
<dbReference type="InterPro" id="IPR000086">
    <property type="entry name" value="NUDIX_hydrolase_dom"/>
</dbReference>
<dbReference type="EMBL" id="CP136920">
    <property type="protein sequence ID" value="WOO41744.1"/>
    <property type="molecule type" value="Genomic_DNA"/>
</dbReference>